<evidence type="ECO:0000313" key="2">
    <source>
        <dbReference type="EMBL" id="SHH12950.1"/>
    </source>
</evidence>
<feature type="chain" id="PRO_5009913185" evidence="1">
    <location>
        <begin position="22"/>
        <end position="299"/>
    </location>
</feature>
<accession>A0A1M5QGH9</accession>
<gene>
    <name evidence="2" type="ORF">SAMN04488135_102264</name>
</gene>
<organism evidence="2 3">
    <name type="scientific">Pollutimonas bauzanensis</name>
    <dbReference type="NCBI Taxonomy" id="658167"/>
    <lineage>
        <taxon>Bacteria</taxon>
        <taxon>Pseudomonadati</taxon>
        <taxon>Pseudomonadota</taxon>
        <taxon>Betaproteobacteria</taxon>
        <taxon>Burkholderiales</taxon>
        <taxon>Alcaligenaceae</taxon>
        <taxon>Pollutimonas</taxon>
    </lineage>
</organism>
<dbReference type="Pfam" id="PF13557">
    <property type="entry name" value="Phenol_MetA_deg"/>
    <property type="match status" value="1"/>
</dbReference>
<dbReference type="RefSeq" id="WP_073101910.1">
    <property type="nucleotide sequence ID" value="NZ_FQXE01000002.1"/>
</dbReference>
<keyword evidence="3" id="KW-1185">Reference proteome</keyword>
<dbReference type="InterPro" id="IPR025737">
    <property type="entry name" value="FApF"/>
</dbReference>
<keyword evidence="1" id="KW-0732">Signal</keyword>
<dbReference type="Proteomes" id="UP000184226">
    <property type="component" value="Unassembled WGS sequence"/>
</dbReference>
<dbReference type="OrthoDB" id="8639774at2"/>
<dbReference type="STRING" id="658167.SAMN04488135_102264"/>
<dbReference type="EMBL" id="FQXE01000002">
    <property type="protein sequence ID" value="SHH12950.1"/>
    <property type="molecule type" value="Genomic_DNA"/>
</dbReference>
<protein>
    <submittedName>
        <fullName evidence="2">Uncharacterized conserved protein</fullName>
    </submittedName>
</protein>
<evidence type="ECO:0000313" key="3">
    <source>
        <dbReference type="Proteomes" id="UP000184226"/>
    </source>
</evidence>
<proteinExistence type="predicted"/>
<evidence type="ECO:0000256" key="1">
    <source>
        <dbReference type="SAM" id="SignalP"/>
    </source>
</evidence>
<feature type="signal peptide" evidence="1">
    <location>
        <begin position="1"/>
        <end position="21"/>
    </location>
</feature>
<dbReference type="AlphaFoldDB" id="A0A1M5QGH9"/>
<sequence length="299" mass="33076">MNSKLLVAAICGFCAVSSVHAKEGGDQYPNGAENWFAGAVPPPGNYFLNYFGHMSGTLRDNNGRKVLAPNGKDVEMNATFNAFRFVKVTDLKVFGANYGWAAILPVVDLSINAAGAKDGRSGIGDATITPMILSWHSPEWHYALGLDINLPTGAYSKNGPPGKNIGANYYSIEPIFGVTYLNRNGWEVSGKFMYNWKTRNDDTHYQSGDEFHMDYLVGKHIGPWSVGFSGYYLKQLTDDKLHGAKVGPDGNRGQVFAIGPSIKYETAAKTQLIFQWQHESNVKNRFQGDKFWFKLIMPL</sequence>
<name>A0A1M5QGH9_9BURK</name>
<reference evidence="2 3" key="1">
    <citation type="submission" date="2016-11" db="EMBL/GenBank/DDBJ databases">
        <authorList>
            <person name="Jaros S."/>
            <person name="Januszkiewicz K."/>
            <person name="Wedrychowicz H."/>
        </authorList>
    </citation>
    <scope>NUCLEOTIDE SEQUENCE [LARGE SCALE GENOMIC DNA]</scope>
    <source>
        <strain evidence="2 3">CGMCC 1.10190</strain>
    </source>
</reference>